<dbReference type="EMBL" id="BAABEY010000016">
    <property type="protein sequence ID" value="GAA4436583.1"/>
    <property type="molecule type" value="Genomic_DNA"/>
</dbReference>
<dbReference type="InterPro" id="IPR001179">
    <property type="entry name" value="PPIase_FKBP_dom"/>
</dbReference>
<keyword evidence="9" id="KW-1185">Reference proteome</keyword>
<comment type="similarity">
    <text evidence="2 6">Belongs to the FKBP-type PPIase family.</text>
</comment>
<dbReference type="Gene3D" id="3.10.50.40">
    <property type="match status" value="2"/>
</dbReference>
<sequence length="299" mass="32430">MTLKATSVVFLFAALALVGCDKYKTKVTESGLKYQLHEHKDGGRQVKVGDVVSFHLVLKNSEDSVLNDTYKSKNPIRMMYQQPEFKGSFEEGLGMLSVGDSATFYVNADSMFAKMHQPLPPIIKKGSDLVFRVKLLNAQTPEEFQKTRAEDVEKQKGLDEEIIKKYLADSSLTGKATRSASGLYYIVTKPGEGAKPAAGDKITVHYKGTLLDGTVFDGSQQPGRDGNPFEFNVGTGMVIPGWDEGLIGMSKGEKGILLIPSALGYGPDGSGPIPPNSVLRFDLELLNVTPQPKAAAPKK</sequence>
<evidence type="ECO:0000256" key="1">
    <source>
        <dbReference type="ARBA" id="ARBA00000971"/>
    </source>
</evidence>
<evidence type="ECO:0000313" key="8">
    <source>
        <dbReference type="EMBL" id="GAA4436583.1"/>
    </source>
</evidence>
<reference evidence="9" key="1">
    <citation type="journal article" date="2019" name="Int. J. Syst. Evol. Microbiol.">
        <title>The Global Catalogue of Microorganisms (GCM) 10K type strain sequencing project: providing services to taxonomists for standard genome sequencing and annotation.</title>
        <authorList>
            <consortium name="The Broad Institute Genomics Platform"/>
            <consortium name="The Broad Institute Genome Sequencing Center for Infectious Disease"/>
            <person name="Wu L."/>
            <person name="Ma J."/>
        </authorList>
    </citation>
    <scope>NUCLEOTIDE SEQUENCE [LARGE SCALE GENOMIC DNA]</scope>
    <source>
        <strain evidence="9">JCM 31920</strain>
    </source>
</reference>
<name>A0ABP8LVL1_9BACT</name>
<dbReference type="PANTHER" id="PTHR43811">
    <property type="entry name" value="FKBP-TYPE PEPTIDYL-PROLYL CIS-TRANS ISOMERASE FKPA"/>
    <property type="match status" value="1"/>
</dbReference>
<keyword evidence="4 5" id="KW-0413">Isomerase</keyword>
<evidence type="ECO:0000259" key="7">
    <source>
        <dbReference type="PROSITE" id="PS50059"/>
    </source>
</evidence>
<feature type="domain" description="PPIase FKBP-type" evidence="7">
    <location>
        <begin position="49"/>
        <end position="139"/>
    </location>
</feature>
<evidence type="ECO:0000256" key="3">
    <source>
        <dbReference type="ARBA" id="ARBA00023110"/>
    </source>
</evidence>
<protein>
    <recommendedName>
        <fullName evidence="6">Peptidyl-prolyl cis-trans isomerase</fullName>
        <ecNumber evidence="6">5.2.1.8</ecNumber>
    </recommendedName>
</protein>
<dbReference type="Proteomes" id="UP001501508">
    <property type="component" value="Unassembled WGS sequence"/>
</dbReference>
<dbReference type="GO" id="GO:0016853">
    <property type="term" value="F:isomerase activity"/>
    <property type="evidence" value="ECO:0007669"/>
    <property type="project" value="UniProtKB-KW"/>
</dbReference>
<gene>
    <name evidence="8" type="ORF">GCM10023091_14600</name>
</gene>
<comment type="catalytic activity">
    <reaction evidence="1 5 6">
        <text>[protein]-peptidylproline (omega=180) = [protein]-peptidylproline (omega=0)</text>
        <dbReference type="Rhea" id="RHEA:16237"/>
        <dbReference type="Rhea" id="RHEA-COMP:10747"/>
        <dbReference type="Rhea" id="RHEA-COMP:10748"/>
        <dbReference type="ChEBI" id="CHEBI:83833"/>
        <dbReference type="ChEBI" id="CHEBI:83834"/>
        <dbReference type="EC" id="5.2.1.8"/>
    </reaction>
</comment>
<accession>A0ABP8LVL1</accession>
<organism evidence="8 9">
    <name type="scientific">Ravibacter arvi</name>
    <dbReference type="NCBI Taxonomy" id="2051041"/>
    <lineage>
        <taxon>Bacteria</taxon>
        <taxon>Pseudomonadati</taxon>
        <taxon>Bacteroidota</taxon>
        <taxon>Cytophagia</taxon>
        <taxon>Cytophagales</taxon>
        <taxon>Spirosomataceae</taxon>
        <taxon>Ravibacter</taxon>
    </lineage>
</organism>
<evidence type="ECO:0000256" key="4">
    <source>
        <dbReference type="ARBA" id="ARBA00023235"/>
    </source>
</evidence>
<dbReference type="SUPFAM" id="SSF54534">
    <property type="entry name" value="FKBP-like"/>
    <property type="match status" value="2"/>
</dbReference>
<dbReference type="Pfam" id="PF00254">
    <property type="entry name" value="FKBP_C"/>
    <property type="match status" value="2"/>
</dbReference>
<evidence type="ECO:0000313" key="9">
    <source>
        <dbReference type="Proteomes" id="UP001501508"/>
    </source>
</evidence>
<evidence type="ECO:0000256" key="5">
    <source>
        <dbReference type="PROSITE-ProRule" id="PRU00277"/>
    </source>
</evidence>
<evidence type="ECO:0000256" key="2">
    <source>
        <dbReference type="ARBA" id="ARBA00006577"/>
    </source>
</evidence>
<dbReference type="PROSITE" id="PS51257">
    <property type="entry name" value="PROKAR_LIPOPROTEIN"/>
    <property type="match status" value="1"/>
</dbReference>
<keyword evidence="3 5" id="KW-0697">Rotamase</keyword>
<comment type="caution">
    <text evidence="8">The sequence shown here is derived from an EMBL/GenBank/DDBJ whole genome shotgun (WGS) entry which is preliminary data.</text>
</comment>
<dbReference type="PANTHER" id="PTHR43811:SF19">
    <property type="entry name" value="39 KDA FK506-BINDING NUCLEAR PROTEIN"/>
    <property type="match status" value="1"/>
</dbReference>
<dbReference type="RefSeq" id="WP_345027654.1">
    <property type="nucleotide sequence ID" value="NZ_BAABEY010000016.1"/>
</dbReference>
<proteinExistence type="inferred from homology"/>
<dbReference type="EC" id="5.2.1.8" evidence="6"/>
<evidence type="ECO:0000256" key="6">
    <source>
        <dbReference type="RuleBase" id="RU003915"/>
    </source>
</evidence>
<feature type="domain" description="PPIase FKBP-type" evidence="7">
    <location>
        <begin position="199"/>
        <end position="289"/>
    </location>
</feature>
<dbReference type="PROSITE" id="PS50059">
    <property type="entry name" value="FKBP_PPIASE"/>
    <property type="match status" value="2"/>
</dbReference>
<dbReference type="InterPro" id="IPR046357">
    <property type="entry name" value="PPIase_dom_sf"/>
</dbReference>